<dbReference type="InterPro" id="IPR029421">
    <property type="entry name" value="MTBP_N"/>
</dbReference>
<dbReference type="FunCoup" id="A0A6P8IXF1">
    <property type="interactions" value="450"/>
</dbReference>
<evidence type="ECO:0000259" key="2">
    <source>
        <dbReference type="Pfam" id="PF14918"/>
    </source>
</evidence>
<organism evidence="4 5">
    <name type="scientific">Actinia tenebrosa</name>
    <name type="common">Australian red waratah sea anemone</name>
    <dbReference type="NCBI Taxonomy" id="6105"/>
    <lineage>
        <taxon>Eukaryota</taxon>
        <taxon>Metazoa</taxon>
        <taxon>Cnidaria</taxon>
        <taxon>Anthozoa</taxon>
        <taxon>Hexacorallia</taxon>
        <taxon>Actiniaria</taxon>
        <taxon>Actiniidae</taxon>
        <taxon>Actinia</taxon>
    </lineage>
</organism>
<dbReference type="Pfam" id="PF14920">
    <property type="entry name" value="MTBP_C"/>
    <property type="match status" value="2"/>
</dbReference>
<feature type="compositionally biased region" description="Basic residues" evidence="1">
    <location>
        <begin position="619"/>
        <end position="628"/>
    </location>
</feature>
<dbReference type="GO" id="GO:0000776">
    <property type="term" value="C:kinetochore"/>
    <property type="evidence" value="ECO:0007669"/>
    <property type="project" value="TreeGrafter"/>
</dbReference>
<dbReference type="GeneID" id="116306162"/>
<dbReference type="Pfam" id="PF14918">
    <property type="entry name" value="MTBP_N"/>
    <property type="match status" value="1"/>
</dbReference>
<reference evidence="5" key="1">
    <citation type="submission" date="2025-08" db="UniProtKB">
        <authorList>
            <consortium name="RefSeq"/>
        </authorList>
    </citation>
    <scope>IDENTIFICATION</scope>
    <source>
        <tissue evidence="5">Tentacle</tissue>
    </source>
</reference>
<feature type="compositionally biased region" description="Basic and acidic residues" evidence="1">
    <location>
        <begin position="602"/>
        <end position="618"/>
    </location>
</feature>
<dbReference type="GO" id="GO:0034501">
    <property type="term" value="P:protein localization to kinetochore"/>
    <property type="evidence" value="ECO:0007669"/>
    <property type="project" value="TreeGrafter"/>
</dbReference>
<keyword evidence="4" id="KW-1185">Reference proteome</keyword>
<feature type="domain" description="MDN2-binding protein C-terminal" evidence="3">
    <location>
        <begin position="612"/>
        <end position="736"/>
    </location>
</feature>
<evidence type="ECO:0000313" key="4">
    <source>
        <dbReference type="Proteomes" id="UP000515163"/>
    </source>
</evidence>
<dbReference type="RefSeq" id="XP_031572071.1">
    <property type="nucleotide sequence ID" value="XM_031716211.1"/>
</dbReference>
<dbReference type="InParanoid" id="A0A6P8IXF1"/>
<feature type="domain" description="MDN2-binding protein C-terminal" evidence="3">
    <location>
        <begin position="530"/>
        <end position="579"/>
    </location>
</feature>
<feature type="region of interest" description="Disordered" evidence="1">
    <location>
        <begin position="596"/>
        <end position="674"/>
    </location>
</feature>
<evidence type="ECO:0000313" key="5">
    <source>
        <dbReference type="RefSeq" id="XP_031572071.1"/>
    </source>
</evidence>
<protein>
    <submittedName>
        <fullName evidence="5">Uncharacterized protein LOC116306162</fullName>
    </submittedName>
</protein>
<dbReference type="KEGG" id="aten:116306162"/>
<dbReference type="InterPro" id="IPR029418">
    <property type="entry name" value="MTBP_C"/>
</dbReference>
<feature type="compositionally biased region" description="Basic and acidic residues" evidence="1">
    <location>
        <begin position="655"/>
        <end position="669"/>
    </location>
</feature>
<dbReference type="GO" id="GO:0031396">
    <property type="term" value="P:regulation of protein ubiquitination"/>
    <property type="evidence" value="ECO:0007669"/>
    <property type="project" value="InterPro"/>
</dbReference>
<dbReference type="PANTHER" id="PTHR14382">
    <property type="entry name" value="MDM2-BINDING PROTEIN"/>
    <property type="match status" value="1"/>
</dbReference>
<feature type="domain" description="DM2" evidence="2">
    <location>
        <begin position="130"/>
        <end position="278"/>
    </location>
</feature>
<accession>A0A6P8IXF1</accession>
<gene>
    <name evidence="5" type="primary">LOC116306162</name>
</gene>
<sequence>MDQYFLVLLGTGLNNEKLDHGFNVELQKGFDIVTDQILRARKENNCQNEESYPEDPLLTFIQSRHQIYFALSCSQQLQLELQEMDPDGKSHDILNNSDWLPAADDDDVLLQIQSIIKQLVSRQDNNNGVQDQKHSAVKNRDTPSDDDDDDYNNDDDTADHIHHLADLLPIKEGAVINVYWILPDQHNLNTTNTLPLFGALKRLQHCNNALLNILTTNNLSSDGFLDLWKKWLNFNVLDMTNPFVLKEVPLWHGSLTCVGLQRKSRVILPGFTLTSDSNTQRELDVIFKEGNSFCPRSTCSTQYLKPEIQILRYIPWISVPLYLLLPIKLKLHLEYKNEKLSQTFLHDLHSSCSKGLGLLACMSLTTKSEAEKTGQNLESWMEYITSSSDLSTSPEKLKAEEKGISSQELQQILSLPTCDISLPQKKSLHLTKKIEIDLSSTIEHNLQSDLNVPPSKWPERLWLMQNDPAELAAREAKKKAPIPIEEVLSMDVKDILKRFHSDGRPVRENLSPLRSAYKTDAESHILINTTEESIRRAGYPEALTKKYHGVEYCLDSRDALSKDIQIAGTQTSILKQETLSSYAALNSKRLETIPRNFQRVTRSKDRDRSIEAATDVKKNTQKRPKKRTSPSAKDGTTRHSTKRKRSESPKQQGPVEEKVGPTKTKESRSQRHKRRLRLVIEKTLIERGIDKNNDLYSSCSERLYSLIKSFLKDLTSSHGLNDTMKDLARSNVDQVINFEKTRLSVK</sequence>
<feature type="region of interest" description="Disordered" evidence="1">
    <location>
        <begin position="123"/>
        <end position="154"/>
    </location>
</feature>
<dbReference type="GO" id="GO:0007089">
    <property type="term" value="P:traversing start control point of mitotic cell cycle"/>
    <property type="evidence" value="ECO:0007669"/>
    <property type="project" value="TreeGrafter"/>
</dbReference>
<feature type="compositionally biased region" description="Acidic residues" evidence="1">
    <location>
        <begin position="144"/>
        <end position="154"/>
    </location>
</feature>
<proteinExistence type="predicted"/>
<evidence type="ECO:0000259" key="3">
    <source>
        <dbReference type="Pfam" id="PF14920"/>
    </source>
</evidence>
<dbReference type="PANTHER" id="PTHR14382:SF1">
    <property type="entry name" value="MDM2-BINDING PROTEIN"/>
    <property type="match status" value="1"/>
</dbReference>
<name>A0A6P8IXF1_ACTTE</name>
<dbReference type="AlphaFoldDB" id="A0A6P8IXF1"/>
<feature type="compositionally biased region" description="Basic and acidic residues" evidence="1">
    <location>
        <begin position="131"/>
        <end position="143"/>
    </location>
</feature>
<evidence type="ECO:0000256" key="1">
    <source>
        <dbReference type="SAM" id="MobiDB-lite"/>
    </source>
</evidence>
<dbReference type="OrthoDB" id="5983595at2759"/>
<dbReference type="Proteomes" id="UP000515163">
    <property type="component" value="Unplaced"/>
</dbReference>
<dbReference type="InterPro" id="IPR039061">
    <property type="entry name" value="MTBP"/>
</dbReference>